<evidence type="ECO:0000313" key="2">
    <source>
        <dbReference type="EMBL" id="MEW3466705.1"/>
    </source>
</evidence>
<protein>
    <submittedName>
        <fullName evidence="2">Phosphonate ABC transporter, permease protein PhnE</fullName>
    </submittedName>
</protein>
<organism evidence="2 3">
    <name type="scientific">Enterococcus entomosocium</name>
    <dbReference type="NCBI Taxonomy" id="3034352"/>
    <lineage>
        <taxon>Bacteria</taxon>
        <taxon>Bacillati</taxon>
        <taxon>Bacillota</taxon>
        <taxon>Bacilli</taxon>
        <taxon>Lactobacillales</taxon>
        <taxon>Enterococcaceae</taxon>
        <taxon>Enterococcus</taxon>
    </lineage>
</organism>
<dbReference type="Proteomes" id="UP001554047">
    <property type="component" value="Unassembled WGS sequence"/>
</dbReference>
<evidence type="ECO:0000313" key="3">
    <source>
        <dbReference type="Proteomes" id="UP001554047"/>
    </source>
</evidence>
<sequence>MMLPAEPKKKKIRNWLIAVVVILLYIWAFAGIPFAGVKENVGQIVGSIFYGLIHPDWGYVYTGDGEDLISLMIETVAIAFV</sequence>
<comment type="caution">
    <text evidence="2">The sequence shown here is derived from an EMBL/GenBank/DDBJ whole genome shotgun (WGS) entry which is preliminary data.</text>
</comment>
<dbReference type="EMBL" id="JBFDTB010000018">
    <property type="protein sequence ID" value="MEW3466705.1"/>
    <property type="molecule type" value="Genomic_DNA"/>
</dbReference>
<gene>
    <name evidence="2" type="ORF">AB1I55_11440</name>
</gene>
<accession>A0ABV3ME41</accession>
<keyword evidence="1" id="KW-0472">Membrane</keyword>
<feature type="transmembrane region" description="Helical" evidence="1">
    <location>
        <begin position="12"/>
        <end position="35"/>
    </location>
</feature>
<keyword evidence="3" id="KW-1185">Reference proteome</keyword>
<evidence type="ECO:0000256" key="1">
    <source>
        <dbReference type="SAM" id="Phobius"/>
    </source>
</evidence>
<reference evidence="2 3" key="1">
    <citation type="submission" date="2024-05" db="EMBL/GenBank/DDBJ databases">
        <title>Human gut microbiome strain richness.</title>
        <authorList>
            <person name="Chen-Liaw A."/>
        </authorList>
    </citation>
    <scope>NUCLEOTIDE SEQUENCE [LARGE SCALE GENOMIC DNA]</scope>
    <source>
        <strain evidence="2 3">J1100102st1_G3_J1100102_180507</strain>
    </source>
</reference>
<proteinExistence type="predicted"/>
<keyword evidence="1" id="KW-0812">Transmembrane</keyword>
<keyword evidence="1" id="KW-1133">Transmembrane helix</keyword>
<name>A0ABV3ME41_9ENTE</name>
<feature type="non-terminal residue" evidence="2">
    <location>
        <position position="81"/>
    </location>
</feature>